<feature type="compositionally biased region" description="Polar residues" evidence="2">
    <location>
        <begin position="246"/>
        <end position="255"/>
    </location>
</feature>
<proteinExistence type="predicted"/>
<keyword evidence="4" id="KW-1185">Reference proteome</keyword>
<evidence type="ECO:0000256" key="1">
    <source>
        <dbReference type="SAM" id="Coils"/>
    </source>
</evidence>
<protein>
    <submittedName>
        <fullName evidence="3">Uncharacterized protein</fullName>
    </submittedName>
</protein>
<feature type="region of interest" description="Disordered" evidence="2">
    <location>
        <begin position="209"/>
        <end position="270"/>
    </location>
</feature>
<feature type="compositionally biased region" description="Low complexity" evidence="2">
    <location>
        <begin position="212"/>
        <end position="229"/>
    </location>
</feature>
<accession>A0A167K6Z4</accession>
<evidence type="ECO:0000313" key="4">
    <source>
        <dbReference type="Proteomes" id="UP000076738"/>
    </source>
</evidence>
<evidence type="ECO:0000256" key="2">
    <source>
        <dbReference type="SAM" id="MobiDB-lite"/>
    </source>
</evidence>
<sequence>MAPSERVRCPAFIGKDGNSPCAVVHYGPCPFIHPFETGWSRAPSPDATTIEAFLRQMPVRGAPRSAEQELMEDVFGADSDADEDVSTQSGPGGSAPRKIPQWKDLTPATVAANLGALNSALAQLEYPTLEVDMDGMDTGEGPSVSFSATGGYTYPHEVQYSRPFNTAQTFAQSWAEMEKNAQKQWDVAHGAQQLRPAGVIGGHMKTRPVVMTAGPSTAPGPTSPATPRSPDLPKRRRESGGPSVKTEPSLSNLASSAKRPRREDTPFGQSMGEQLRAWRTVLQPMLRPESREGATREKMRELSKIIEQLEEAKDDISRDVLGKLVDRGGTKMGLVVRKLAEVKNMPFEDVFHVVQRAGNLTRYWSAKFGVEDGDAG</sequence>
<dbReference type="OrthoDB" id="3359463at2759"/>
<organism evidence="3 4">
    <name type="scientific">Calocera viscosa (strain TUFC12733)</name>
    <dbReference type="NCBI Taxonomy" id="1330018"/>
    <lineage>
        <taxon>Eukaryota</taxon>
        <taxon>Fungi</taxon>
        <taxon>Dikarya</taxon>
        <taxon>Basidiomycota</taxon>
        <taxon>Agaricomycotina</taxon>
        <taxon>Dacrymycetes</taxon>
        <taxon>Dacrymycetales</taxon>
        <taxon>Dacrymycetaceae</taxon>
        <taxon>Calocera</taxon>
    </lineage>
</organism>
<gene>
    <name evidence="3" type="ORF">CALVIDRAFT_539085</name>
</gene>
<dbReference type="Proteomes" id="UP000076738">
    <property type="component" value="Unassembled WGS sequence"/>
</dbReference>
<dbReference type="EMBL" id="KV417295">
    <property type="protein sequence ID" value="KZO94331.1"/>
    <property type="molecule type" value="Genomic_DNA"/>
</dbReference>
<keyword evidence="1" id="KW-0175">Coiled coil</keyword>
<dbReference type="AlphaFoldDB" id="A0A167K6Z4"/>
<evidence type="ECO:0000313" key="3">
    <source>
        <dbReference type="EMBL" id="KZO94331.1"/>
    </source>
</evidence>
<feature type="region of interest" description="Disordered" evidence="2">
    <location>
        <begin position="79"/>
        <end position="101"/>
    </location>
</feature>
<feature type="coiled-coil region" evidence="1">
    <location>
        <begin position="292"/>
        <end position="319"/>
    </location>
</feature>
<reference evidence="3 4" key="1">
    <citation type="journal article" date="2016" name="Mol. Biol. Evol.">
        <title>Comparative Genomics of Early-Diverging Mushroom-Forming Fungi Provides Insights into the Origins of Lignocellulose Decay Capabilities.</title>
        <authorList>
            <person name="Nagy L.G."/>
            <person name="Riley R."/>
            <person name="Tritt A."/>
            <person name="Adam C."/>
            <person name="Daum C."/>
            <person name="Floudas D."/>
            <person name="Sun H."/>
            <person name="Yadav J.S."/>
            <person name="Pangilinan J."/>
            <person name="Larsson K.H."/>
            <person name="Matsuura K."/>
            <person name="Barry K."/>
            <person name="Labutti K."/>
            <person name="Kuo R."/>
            <person name="Ohm R.A."/>
            <person name="Bhattacharya S.S."/>
            <person name="Shirouzu T."/>
            <person name="Yoshinaga Y."/>
            <person name="Martin F.M."/>
            <person name="Grigoriev I.V."/>
            <person name="Hibbett D.S."/>
        </authorList>
    </citation>
    <scope>NUCLEOTIDE SEQUENCE [LARGE SCALE GENOMIC DNA]</scope>
    <source>
        <strain evidence="3 4">TUFC12733</strain>
    </source>
</reference>
<name>A0A167K6Z4_CALVF</name>